<proteinExistence type="predicted"/>
<name>A0ACB7RIP6_HYAAI</name>
<sequence>MRGGEGGCGSPDGAASKRLSRWTLLLRQRSSQSGSFEAEAPPRRCSIVSGAAGHASVGKAGYNDDDYDDGGGDGRRWVIAGVCGSEAVQLVAYTRRSSLVLLSAMADCAGVQGMANGAADVPDGADVTETVAADGAATRDRGDAPPFERFLEEARLRCASATEEQLADFVKKNRDSFARLLRIESCRLHGATAGMGGAPASSSGGGGPSSDRDSGVFTEPEGATANGVAGGPTASSSEGDLREALGRTPEPDALSVGSADLRALLRACPTSGAFLSDAVSEPQLRPKPPRPFSEFPTPLQASACSSEANAFGGIPSRMSSSFHFTTTRTHFEFRNQEVSASLESSYESLSESEDEEDSPDDGDHRRLAATTAARSPTAQSEPAGAAAGRVAEELLSTERTYVDVLRLLDQTLAFRLDQENRAHSMVPQTTVATIFAPLKPLFRLHHDFLLPRLQERLDAWEREPRIGDVMKDFAPFLKMYAEYVKNFDQSVQLLASCYAKHARFAAVVDEIHAMPECKNLTVQHHMLTPVQRVPRYQLLLKEYLKKLPEFSPDKEDTERALELVSKAADHANQAMKKIDQFKQLLEIQELVGGAVDLVSPTRELLRQGKVTKISARSGDHFERYLFVFTDMVLVCSVVGSGARLIGAGGYRVRAKLDLDGLLLQDGDNLETPNSFHLRNAGRSIELCAGSPEEKLAWMQTLAKAAHDLKQRKSSLKVYVQGQKSPEGAELGQRAPVLVRADTVSRCMRCSAGFSTFGLRWKHHCHACGIVACSKCVSRKARLHYDGGRAGRVCDACYAAMAPMSDDDQQQHYPLPGSEELPSPAGPVPPFPLPPGQQQCSGAVLSGYLRLKTGGRRAHWQRRWFALHRDFVLYSFRSEQDELPLTSVPVPGLAVAAAEKADGLEPRNCAAAFKLFHQRRAYLFQAQDVQDAQRWMAALERASKAEEPS</sequence>
<keyword evidence="2" id="KW-1185">Reference proteome</keyword>
<reference evidence="1" key="1">
    <citation type="submission" date="2020-05" db="EMBL/GenBank/DDBJ databases">
        <title>Large-scale comparative analyses of tick genomes elucidate their genetic diversity and vector capacities.</title>
        <authorList>
            <person name="Jia N."/>
            <person name="Wang J."/>
            <person name="Shi W."/>
            <person name="Du L."/>
            <person name="Sun Y."/>
            <person name="Zhan W."/>
            <person name="Jiang J."/>
            <person name="Wang Q."/>
            <person name="Zhang B."/>
            <person name="Ji P."/>
            <person name="Sakyi L.B."/>
            <person name="Cui X."/>
            <person name="Yuan T."/>
            <person name="Jiang B."/>
            <person name="Yang W."/>
            <person name="Lam T.T.-Y."/>
            <person name="Chang Q."/>
            <person name="Ding S."/>
            <person name="Wang X."/>
            <person name="Zhu J."/>
            <person name="Ruan X."/>
            <person name="Zhao L."/>
            <person name="Wei J."/>
            <person name="Que T."/>
            <person name="Du C."/>
            <person name="Cheng J."/>
            <person name="Dai P."/>
            <person name="Han X."/>
            <person name="Huang E."/>
            <person name="Gao Y."/>
            <person name="Liu J."/>
            <person name="Shao H."/>
            <person name="Ye R."/>
            <person name="Li L."/>
            <person name="Wei W."/>
            <person name="Wang X."/>
            <person name="Wang C."/>
            <person name="Yang T."/>
            <person name="Huo Q."/>
            <person name="Li W."/>
            <person name="Guo W."/>
            <person name="Chen H."/>
            <person name="Zhou L."/>
            <person name="Ni X."/>
            <person name="Tian J."/>
            <person name="Zhou Y."/>
            <person name="Sheng Y."/>
            <person name="Liu T."/>
            <person name="Pan Y."/>
            <person name="Xia L."/>
            <person name="Li J."/>
            <person name="Zhao F."/>
            <person name="Cao W."/>
        </authorList>
    </citation>
    <scope>NUCLEOTIDE SEQUENCE</scope>
    <source>
        <strain evidence="1">Hyas-2018</strain>
    </source>
</reference>
<evidence type="ECO:0000313" key="2">
    <source>
        <dbReference type="Proteomes" id="UP000821845"/>
    </source>
</evidence>
<organism evidence="1 2">
    <name type="scientific">Hyalomma asiaticum</name>
    <name type="common">Tick</name>
    <dbReference type="NCBI Taxonomy" id="266040"/>
    <lineage>
        <taxon>Eukaryota</taxon>
        <taxon>Metazoa</taxon>
        <taxon>Ecdysozoa</taxon>
        <taxon>Arthropoda</taxon>
        <taxon>Chelicerata</taxon>
        <taxon>Arachnida</taxon>
        <taxon>Acari</taxon>
        <taxon>Parasitiformes</taxon>
        <taxon>Ixodida</taxon>
        <taxon>Ixodoidea</taxon>
        <taxon>Ixodidae</taxon>
        <taxon>Hyalomminae</taxon>
        <taxon>Hyalomma</taxon>
    </lineage>
</organism>
<dbReference type="Proteomes" id="UP000821845">
    <property type="component" value="Chromosome 9"/>
</dbReference>
<protein>
    <submittedName>
        <fullName evidence="1">Uncharacterized protein</fullName>
    </submittedName>
</protein>
<comment type="caution">
    <text evidence="1">The sequence shown here is derived from an EMBL/GenBank/DDBJ whole genome shotgun (WGS) entry which is preliminary data.</text>
</comment>
<evidence type="ECO:0000313" key="1">
    <source>
        <dbReference type="EMBL" id="KAH6921612.1"/>
    </source>
</evidence>
<gene>
    <name evidence="1" type="ORF">HPB50_003435</name>
</gene>
<accession>A0ACB7RIP6</accession>
<dbReference type="EMBL" id="CM023489">
    <property type="protein sequence ID" value="KAH6921612.1"/>
    <property type="molecule type" value="Genomic_DNA"/>
</dbReference>